<name>A0ABN7XR94_GIGMA</name>
<feature type="non-terminal residue" evidence="1">
    <location>
        <position position="57"/>
    </location>
</feature>
<organism evidence="1 2">
    <name type="scientific">Gigaspora margarita</name>
    <dbReference type="NCBI Taxonomy" id="4874"/>
    <lineage>
        <taxon>Eukaryota</taxon>
        <taxon>Fungi</taxon>
        <taxon>Fungi incertae sedis</taxon>
        <taxon>Mucoromycota</taxon>
        <taxon>Glomeromycotina</taxon>
        <taxon>Glomeromycetes</taxon>
        <taxon>Diversisporales</taxon>
        <taxon>Gigasporaceae</taxon>
        <taxon>Gigaspora</taxon>
    </lineage>
</organism>
<accession>A0ABN7XR94</accession>
<dbReference type="EMBL" id="CAJVQB010165802">
    <property type="protein sequence ID" value="CAG8856965.1"/>
    <property type="molecule type" value="Genomic_DNA"/>
</dbReference>
<keyword evidence="2" id="KW-1185">Reference proteome</keyword>
<protein>
    <submittedName>
        <fullName evidence="1">23451_t:CDS:1</fullName>
    </submittedName>
</protein>
<reference evidence="1 2" key="1">
    <citation type="submission" date="2021-06" db="EMBL/GenBank/DDBJ databases">
        <authorList>
            <person name="Kallberg Y."/>
            <person name="Tangrot J."/>
            <person name="Rosling A."/>
        </authorList>
    </citation>
    <scope>NUCLEOTIDE SEQUENCE [LARGE SCALE GENOMIC DNA]</scope>
    <source>
        <strain evidence="1 2">120-4 pot B 10/14</strain>
    </source>
</reference>
<dbReference type="Proteomes" id="UP000789901">
    <property type="component" value="Unassembled WGS sequence"/>
</dbReference>
<sequence length="57" mass="6735">ISKELLLRASRMESFLFGWIRPLIFREAILIEIDAYSRVREGFGVGWIEGWFKESSQ</sequence>
<evidence type="ECO:0000313" key="1">
    <source>
        <dbReference type="EMBL" id="CAG8856965.1"/>
    </source>
</evidence>
<evidence type="ECO:0000313" key="2">
    <source>
        <dbReference type="Proteomes" id="UP000789901"/>
    </source>
</evidence>
<gene>
    <name evidence="1" type="ORF">GMARGA_LOCUS45786</name>
</gene>
<feature type="non-terminal residue" evidence="1">
    <location>
        <position position="1"/>
    </location>
</feature>
<comment type="caution">
    <text evidence="1">The sequence shown here is derived from an EMBL/GenBank/DDBJ whole genome shotgun (WGS) entry which is preliminary data.</text>
</comment>
<proteinExistence type="predicted"/>